<evidence type="ECO:0000313" key="2">
    <source>
        <dbReference type="EMBL" id="AEA97913.2"/>
    </source>
</evidence>
<accession>F2GAB9</accession>
<name>F2GAB9_ALTMD</name>
<dbReference type="CDD" id="cd03450">
    <property type="entry name" value="NodN"/>
    <property type="match status" value="1"/>
</dbReference>
<dbReference type="AlphaFoldDB" id="F2GAB9"/>
<dbReference type="InterPro" id="IPR002539">
    <property type="entry name" value="MaoC-like_dom"/>
</dbReference>
<feature type="domain" description="MaoC-like" evidence="1">
    <location>
        <begin position="14"/>
        <end position="124"/>
    </location>
</feature>
<organism evidence="2 3">
    <name type="scientific">Alteromonas mediterranea (strain DSM 17117 / CIP 110805 / LMG 28347 / Deep ecotype)</name>
    <dbReference type="NCBI Taxonomy" id="1774373"/>
    <lineage>
        <taxon>Bacteria</taxon>
        <taxon>Pseudomonadati</taxon>
        <taxon>Pseudomonadota</taxon>
        <taxon>Gammaproteobacteria</taxon>
        <taxon>Alteromonadales</taxon>
        <taxon>Alteromonadaceae</taxon>
        <taxon>Alteromonas/Salinimonas group</taxon>
        <taxon>Alteromonas</taxon>
    </lineage>
</organism>
<dbReference type="Pfam" id="PF01575">
    <property type="entry name" value="MaoC_dehydratas"/>
    <property type="match status" value="1"/>
</dbReference>
<dbReference type="PANTHER" id="PTHR42993">
    <property type="entry name" value="MAOC-LIKE DEHYDRATASE DOMAIN-CONTAINING PROTEIN"/>
    <property type="match status" value="1"/>
</dbReference>
<gene>
    <name evidence="2" type="ordered locus">MADE_1008875</name>
</gene>
<protein>
    <submittedName>
        <fullName evidence="2">Dehydratase</fullName>
    </submittedName>
</protein>
<reference evidence="2 3" key="1">
    <citation type="journal article" date="2008" name="ISME J.">
        <title>Comparative genomics of two ecotypes of the marine planktonic copiotroph Alteromonas macleodii suggests alternative lifestyles associated with different kinds of particulate organic matter.</title>
        <authorList>
            <person name="Ivars-Martinez E."/>
            <person name="Martin-Cuadrado A.B."/>
            <person name="D'Auria G."/>
            <person name="Mira A."/>
            <person name="Ferriera S."/>
            <person name="Johnson J."/>
            <person name="Friedman R."/>
            <person name="Rodriguez-Valera F."/>
        </authorList>
    </citation>
    <scope>NUCLEOTIDE SEQUENCE [LARGE SCALE GENOMIC DNA]</scope>
    <source>
        <strain evidence="3">DSM 17117 / CIP 110805 / LMG 28347 / Deep ecotype</strain>
    </source>
</reference>
<dbReference type="EMBL" id="CP001103">
    <property type="protein sequence ID" value="AEA97913.2"/>
    <property type="molecule type" value="Genomic_DNA"/>
</dbReference>
<evidence type="ECO:0000313" key="3">
    <source>
        <dbReference type="Proteomes" id="UP000001870"/>
    </source>
</evidence>
<dbReference type="InterPro" id="IPR029069">
    <property type="entry name" value="HotDog_dom_sf"/>
</dbReference>
<dbReference type="KEGG" id="amc:MADE_1008875"/>
<reference evidence="2 3" key="2">
    <citation type="journal article" date="2015" name="Antonie Van Leeuwenhoek">
        <title>Ecophysiological diversity of a novel member of the genus Alteromonas, and description of Alteromonas mediterranea sp. nov.</title>
        <authorList>
            <person name="Ivanova E.P."/>
            <person name="Lopez-Perez M."/>
            <person name="Zabalos M."/>
            <person name="Nguyen S.H."/>
            <person name="Webb H.K."/>
            <person name="Ryan J."/>
            <person name="Lagutin K."/>
            <person name="Vyssotski M."/>
            <person name="Crawford R.J."/>
            <person name="Rodriguez-Valera F."/>
        </authorList>
    </citation>
    <scope>NUCLEOTIDE SEQUENCE [LARGE SCALE GENOMIC DNA]</scope>
    <source>
        <strain evidence="3">DSM 17117 / CIP 110805 / LMG 28347 / Deep ecotype</strain>
    </source>
</reference>
<dbReference type="InterPro" id="IPR039375">
    <property type="entry name" value="NodN-like"/>
</dbReference>
<proteinExistence type="predicted"/>
<dbReference type="HOGENOM" id="CLU_108911_1_0_6"/>
<dbReference type="SUPFAM" id="SSF54637">
    <property type="entry name" value="Thioesterase/thiol ester dehydrase-isomerase"/>
    <property type="match status" value="1"/>
</dbReference>
<dbReference type="Proteomes" id="UP000001870">
    <property type="component" value="Chromosome"/>
</dbReference>
<evidence type="ECO:0000259" key="1">
    <source>
        <dbReference type="Pfam" id="PF01575"/>
    </source>
</evidence>
<keyword evidence="3" id="KW-1185">Reference proteome</keyword>
<sequence length="153" mass="17033">MDVKMETLLDLSVGDLLEQPEWLTVTQDMINQFADATGDHQWIHLDGARCEKESPFKTTIAHGFLSASLMPKAFAEVVSPSERIASMINYGIDKLRFLEPVKCNDSLKYQFKLIDVTEKPQGKLFKVEASCLLKSSGNPALVGSFLMLAILKP</sequence>
<dbReference type="PANTHER" id="PTHR42993:SF1">
    <property type="entry name" value="MAOC-LIKE DEHYDRATASE DOMAIN-CONTAINING PROTEIN"/>
    <property type="match status" value="1"/>
</dbReference>
<dbReference type="Gene3D" id="3.10.129.10">
    <property type="entry name" value="Hotdog Thioesterase"/>
    <property type="match status" value="1"/>
</dbReference>